<dbReference type="EMBL" id="REGN01003150">
    <property type="protein sequence ID" value="RNA24254.1"/>
    <property type="molecule type" value="Genomic_DNA"/>
</dbReference>
<dbReference type="InterPro" id="IPR025763">
    <property type="entry name" value="Trm8_euk"/>
</dbReference>
<evidence type="ECO:0000313" key="13">
    <source>
        <dbReference type="EMBL" id="RNA24254.1"/>
    </source>
</evidence>
<dbReference type="STRING" id="10195.A0A3M7RL92"/>
<comment type="function">
    <text evidence="11">Catalyzes the formation of N(7)-methylguanine at position 46 (m7G46) in tRNA.</text>
</comment>
<keyword evidence="8 11" id="KW-0694">RNA-binding</keyword>
<dbReference type="EC" id="2.1.1.33" evidence="11"/>
<comment type="subcellular location">
    <subcellularLocation>
        <location evidence="2 11">Nucleus</location>
    </subcellularLocation>
</comment>
<feature type="binding site" evidence="11">
    <location>
        <position position="150"/>
    </location>
    <ligand>
        <name>S-adenosyl-L-methionine</name>
        <dbReference type="ChEBI" id="CHEBI:59789"/>
    </ligand>
</feature>
<dbReference type="AlphaFoldDB" id="A0A3M7RL92"/>
<sequence>MTNSQNDSGSEAEISEQFELPQKKFYRQRAHSNPLNDHSFDYPTCPEDMDWSLYYNFDKLNETSAKEIQFADIGCGYGGLLLELSSIYPNKLSLGMEIRVKVSDYVQDRIKALRAKNPEKFQNIACIRSNAMKYLPNFFKKGQLEKIFFLYPDPHFKKSKYKWRIVNYQLLAEYAYVLKEGGIVYTVTDVEDLHNWFVKHFEEFPLFERMQESEYATDPIVPKLFDSSEEGKKVVRNKGKHFLAIFRRMPELKAKNEKALYKYTQLMKNIINIQERRGKIENEGKKSVPKASIKSVKDGKKSVIASLKTNCSNRSKKPPITRKPSSVSNLNPLRTILKNSQSNDNLKRVGREPTNTRPINHVDNLRSRSADFSSFQKYSVQKSIDWNNLKDLIDLHLSEFSSKDKTIKPCIQTELEVKLNEMKQEIDDLKQTIRNQEFKPHKKPETQAIDSELSHGLNCIISNYSEKLAKINQQIVNMKNKKGSENVPQQAPYYKNIKFSHDYLDQVESELKEYKIKCSQLELELDNKNKQIEEYSALFKEISENVSGLIMEMENKGKETTSESMSVNVTESKSINNLLINLAKFEKAIKPENGLDRAKKKTKDLSTTDTLIDADSSFADFAESLKRANFNSRGFNNQLNLINNLNENQVLRPFTENDLLKKQKKNFFCAKSVVTNLKNQFNDLYADEDDEEKIVFNMEDLSITTIQTSGNTTETVESMPPLKNDQDDEFQKDLDILDQKILKVKKMIDSMKNT</sequence>
<dbReference type="SUPFAM" id="SSF53335">
    <property type="entry name" value="S-adenosyl-L-methionine-dependent methyltransferases"/>
    <property type="match status" value="1"/>
</dbReference>
<evidence type="ECO:0000256" key="7">
    <source>
        <dbReference type="ARBA" id="ARBA00022694"/>
    </source>
</evidence>
<feature type="binding site" evidence="11">
    <location>
        <begin position="130"/>
        <end position="131"/>
    </location>
    <ligand>
        <name>S-adenosyl-L-methionine</name>
        <dbReference type="ChEBI" id="CHEBI:59789"/>
    </ligand>
</feature>
<evidence type="ECO:0000256" key="5">
    <source>
        <dbReference type="ARBA" id="ARBA00022679"/>
    </source>
</evidence>
<evidence type="ECO:0000256" key="11">
    <source>
        <dbReference type="HAMAP-Rule" id="MF_03055"/>
    </source>
</evidence>
<dbReference type="GO" id="GO:0106143">
    <property type="term" value="C:tRNA (m7G46) methyltransferase complex"/>
    <property type="evidence" value="ECO:0007669"/>
    <property type="project" value="UniProtKB-ARBA"/>
</dbReference>
<organism evidence="13 14">
    <name type="scientific">Brachionus plicatilis</name>
    <name type="common">Marine rotifer</name>
    <name type="synonym">Brachionus muelleri</name>
    <dbReference type="NCBI Taxonomy" id="10195"/>
    <lineage>
        <taxon>Eukaryota</taxon>
        <taxon>Metazoa</taxon>
        <taxon>Spiralia</taxon>
        <taxon>Gnathifera</taxon>
        <taxon>Rotifera</taxon>
        <taxon>Eurotatoria</taxon>
        <taxon>Monogononta</taxon>
        <taxon>Pseudotrocha</taxon>
        <taxon>Ploima</taxon>
        <taxon>Brachionidae</taxon>
        <taxon>Brachionus</taxon>
    </lineage>
</organism>
<reference evidence="13 14" key="1">
    <citation type="journal article" date="2018" name="Sci. Rep.">
        <title>Genomic signatures of local adaptation to the degree of environmental predictability in rotifers.</title>
        <authorList>
            <person name="Franch-Gras L."/>
            <person name="Hahn C."/>
            <person name="Garcia-Roger E.M."/>
            <person name="Carmona M.J."/>
            <person name="Serra M."/>
            <person name="Gomez A."/>
        </authorList>
    </citation>
    <scope>NUCLEOTIDE SEQUENCE [LARGE SCALE GENOMIC DNA]</scope>
    <source>
        <strain evidence="13">HYR1</strain>
    </source>
</reference>
<keyword evidence="6 11" id="KW-0949">S-adenosyl-L-methionine</keyword>
<comment type="catalytic activity">
    <reaction evidence="1 11">
        <text>guanosine(46) in tRNA + S-adenosyl-L-methionine = N(7)-methylguanosine(46) in tRNA + S-adenosyl-L-homocysteine</text>
        <dbReference type="Rhea" id="RHEA:42708"/>
        <dbReference type="Rhea" id="RHEA-COMP:10188"/>
        <dbReference type="Rhea" id="RHEA-COMP:10189"/>
        <dbReference type="ChEBI" id="CHEBI:57856"/>
        <dbReference type="ChEBI" id="CHEBI:59789"/>
        <dbReference type="ChEBI" id="CHEBI:74269"/>
        <dbReference type="ChEBI" id="CHEBI:74480"/>
        <dbReference type="EC" id="2.1.1.33"/>
    </reaction>
</comment>
<evidence type="ECO:0000256" key="3">
    <source>
        <dbReference type="ARBA" id="ARBA00022555"/>
    </source>
</evidence>
<dbReference type="GO" id="GO:0008176">
    <property type="term" value="F:tRNA (guanine(46)-N7)-methyltransferase activity"/>
    <property type="evidence" value="ECO:0007669"/>
    <property type="project" value="UniProtKB-UniRule"/>
</dbReference>
<dbReference type="Proteomes" id="UP000276133">
    <property type="component" value="Unassembled WGS sequence"/>
</dbReference>
<dbReference type="PANTHER" id="PTHR23417:SF16">
    <property type="entry name" value="TRNA (GUANINE-N(7)-)-METHYLTRANSFERASE"/>
    <property type="match status" value="1"/>
</dbReference>
<dbReference type="CDD" id="cd02440">
    <property type="entry name" value="AdoMet_MTases"/>
    <property type="match status" value="1"/>
</dbReference>
<dbReference type="InterPro" id="IPR003358">
    <property type="entry name" value="tRNA_(Gua-N-7)_MeTrfase_Trmb"/>
</dbReference>
<dbReference type="NCBIfam" id="TIGR00091">
    <property type="entry name" value="tRNA (guanosine(46)-N7)-methyltransferase TrmB"/>
    <property type="match status" value="1"/>
</dbReference>
<dbReference type="Pfam" id="PF02390">
    <property type="entry name" value="Methyltransf_4"/>
    <property type="match status" value="1"/>
</dbReference>
<dbReference type="GO" id="GO:0005634">
    <property type="term" value="C:nucleus"/>
    <property type="evidence" value="ECO:0007669"/>
    <property type="project" value="UniProtKB-SubCell"/>
</dbReference>
<dbReference type="HAMAP" id="MF_03055">
    <property type="entry name" value="tRNA_methyltr_TrmB_euk"/>
    <property type="match status" value="1"/>
</dbReference>
<evidence type="ECO:0000256" key="9">
    <source>
        <dbReference type="ARBA" id="ARBA00023242"/>
    </source>
</evidence>
<evidence type="ECO:0000256" key="10">
    <source>
        <dbReference type="ARBA" id="ARBA00060552"/>
    </source>
</evidence>
<dbReference type="OrthoDB" id="47276at2759"/>
<comment type="pathway">
    <text evidence="10 11">tRNA modification; N(7)-methylguanine-tRNA biosynthesis.</text>
</comment>
<feature type="binding site" evidence="11">
    <location>
        <begin position="97"/>
        <end position="98"/>
    </location>
    <ligand>
        <name>S-adenosyl-L-methionine</name>
        <dbReference type="ChEBI" id="CHEBI:59789"/>
    </ligand>
</feature>
<proteinExistence type="inferred from homology"/>
<evidence type="ECO:0000313" key="14">
    <source>
        <dbReference type="Proteomes" id="UP000276133"/>
    </source>
</evidence>
<dbReference type="PROSITE" id="PS51625">
    <property type="entry name" value="SAM_MT_TRMB"/>
    <property type="match status" value="1"/>
</dbReference>
<accession>A0A3M7RL92</accession>
<evidence type="ECO:0000256" key="4">
    <source>
        <dbReference type="ARBA" id="ARBA00022603"/>
    </source>
</evidence>
<keyword evidence="3 11" id="KW-0820">tRNA-binding</keyword>
<dbReference type="PANTHER" id="PTHR23417">
    <property type="entry name" value="3-DEOXY-D-MANNO-OCTULOSONIC-ACID TRANSFERASE/TRNA GUANINE-N 7 - -METHYLTRANSFERASE"/>
    <property type="match status" value="1"/>
</dbReference>
<keyword evidence="4 11" id="KW-0489">Methyltransferase</keyword>
<evidence type="ECO:0000256" key="1">
    <source>
        <dbReference type="ARBA" id="ARBA00000142"/>
    </source>
</evidence>
<dbReference type="InterPro" id="IPR029063">
    <property type="entry name" value="SAM-dependent_MTases_sf"/>
</dbReference>
<name>A0A3M7RL92_BRAPC</name>
<comment type="similarity">
    <text evidence="11">Belongs to the class I-like SAM-binding methyltransferase superfamily. TrmB family.</text>
</comment>
<dbReference type="GO" id="GO:0000049">
    <property type="term" value="F:tRNA binding"/>
    <property type="evidence" value="ECO:0007669"/>
    <property type="project" value="UniProtKB-UniRule"/>
</dbReference>
<evidence type="ECO:0000256" key="8">
    <source>
        <dbReference type="ARBA" id="ARBA00022884"/>
    </source>
</evidence>
<comment type="caution">
    <text evidence="13">The sequence shown here is derived from an EMBL/GenBank/DDBJ whole genome shotgun (WGS) entry which is preliminary data.</text>
</comment>
<keyword evidence="7 11" id="KW-0819">tRNA processing</keyword>
<protein>
    <recommendedName>
        <fullName evidence="11">tRNA (guanine-N(7)-)-methyltransferase</fullName>
        <ecNumber evidence="11">2.1.1.33</ecNumber>
    </recommendedName>
    <alternativeName>
        <fullName evidence="11">tRNA (guanine(46)-N(7))-methyltransferase</fullName>
    </alternativeName>
    <alternativeName>
        <fullName evidence="11">tRNA(m7G46)-methyltransferase</fullName>
    </alternativeName>
</protein>
<feature type="active site" evidence="11">
    <location>
        <position position="153"/>
    </location>
</feature>
<gene>
    <name evidence="13" type="ORF">BpHYR1_001773</name>
</gene>
<evidence type="ECO:0000256" key="12">
    <source>
        <dbReference type="SAM" id="Coils"/>
    </source>
</evidence>
<keyword evidence="14" id="KW-1185">Reference proteome</keyword>
<feature type="binding site" evidence="11">
    <location>
        <begin position="228"/>
        <end position="230"/>
    </location>
    <ligand>
        <name>S-adenosyl-L-methionine</name>
        <dbReference type="ChEBI" id="CHEBI:59789"/>
    </ligand>
</feature>
<dbReference type="UniPathway" id="UPA00989"/>
<dbReference type="Gene3D" id="3.40.50.150">
    <property type="entry name" value="Vaccinia Virus protein VP39"/>
    <property type="match status" value="1"/>
</dbReference>
<evidence type="ECO:0000256" key="6">
    <source>
        <dbReference type="ARBA" id="ARBA00022691"/>
    </source>
</evidence>
<keyword evidence="5 11" id="KW-0808">Transferase</keyword>
<keyword evidence="9 11" id="KW-0539">Nucleus</keyword>
<feature type="coiled-coil region" evidence="12">
    <location>
        <begin position="412"/>
        <end position="545"/>
    </location>
</feature>
<evidence type="ECO:0000256" key="2">
    <source>
        <dbReference type="ARBA" id="ARBA00004123"/>
    </source>
</evidence>
<feature type="binding site" evidence="11">
    <location>
        <position position="74"/>
    </location>
    <ligand>
        <name>S-adenosyl-L-methionine</name>
        <dbReference type="ChEBI" id="CHEBI:59789"/>
    </ligand>
</feature>
<dbReference type="FunFam" id="3.40.50.150:FF:000060">
    <property type="entry name" value="tRNA (guanine-N(7)-)-methyltransferase"/>
    <property type="match status" value="1"/>
</dbReference>
<keyword evidence="12" id="KW-0175">Coiled coil</keyword>